<protein>
    <recommendedName>
        <fullName evidence="6">Glutaredoxin domain-containing protein</fullName>
    </recommendedName>
</protein>
<dbReference type="GO" id="GO:0005737">
    <property type="term" value="C:cytoplasm"/>
    <property type="evidence" value="ECO:0007669"/>
    <property type="project" value="TreeGrafter"/>
</dbReference>
<comment type="similarity">
    <text evidence="1">Belongs to the glutaredoxin family. CPYC subfamily.</text>
</comment>
<reference evidence="7" key="1">
    <citation type="submission" date="2020-06" db="EMBL/GenBank/DDBJ databases">
        <title>WGS assembly of Ceratodon purpureus strain R40.</title>
        <authorList>
            <person name="Carey S.B."/>
            <person name="Jenkins J."/>
            <person name="Shu S."/>
            <person name="Lovell J.T."/>
            <person name="Sreedasyam A."/>
            <person name="Maumus F."/>
            <person name="Tiley G.P."/>
            <person name="Fernandez-Pozo N."/>
            <person name="Barry K."/>
            <person name="Chen C."/>
            <person name="Wang M."/>
            <person name="Lipzen A."/>
            <person name="Daum C."/>
            <person name="Saski C.A."/>
            <person name="Payton A.C."/>
            <person name="Mcbreen J.C."/>
            <person name="Conrad R.E."/>
            <person name="Kollar L.M."/>
            <person name="Olsson S."/>
            <person name="Huttunen S."/>
            <person name="Landis J.B."/>
            <person name="Wickett N.J."/>
            <person name="Johnson M.G."/>
            <person name="Rensing S.A."/>
            <person name="Grimwood J."/>
            <person name="Schmutz J."/>
            <person name="Mcdaniel S.F."/>
        </authorList>
    </citation>
    <scope>NUCLEOTIDE SEQUENCE</scope>
    <source>
        <strain evidence="7">R40</strain>
    </source>
</reference>
<name>A0A8T0G8C7_CERPU</name>
<dbReference type="GO" id="GO:0015038">
    <property type="term" value="F:glutathione disulfide oxidoreductase activity"/>
    <property type="evidence" value="ECO:0007669"/>
    <property type="project" value="TreeGrafter"/>
</dbReference>
<feature type="domain" description="Glutaredoxin" evidence="6">
    <location>
        <begin position="116"/>
        <end position="177"/>
    </location>
</feature>
<dbReference type="SUPFAM" id="SSF52833">
    <property type="entry name" value="Thioredoxin-like"/>
    <property type="match status" value="1"/>
</dbReference>
<accession>A0A8T0G8C7</accession>
<dbReference type="EMBL" id="CM026433">
    <property type="protein sequence ID" value="KAG0555065.1"/>
    <property type="molecule type" value="Genomic_DNA"/>
</dbReference>
<keyword evidence="4" id="KW-1015">Disulfide bond</keyword>
<dbReference type="NCBIfam" id="TIGR02180">
    <property type="entry name" value="GRX_euk"/>
    <property type="match status" value="1"/>
</dbReference>
<dbReference type="InterPro" id="IPR011899">
    <property type="entry name" value="Glutaredoxin_euk/vir"/>
</dbReference>
<organism evidence="7 8">
    <name type="scientific">Ceratodon purpureus</name>
    <name type="common">Fire moss</name>
    <name type="synonym">Dicranum purpureum</name>
    <dbReference type="NCBI Taxonomy" id="3225"/>
    <lineage>
        <taxon>Eukaryota</taxon>
        <taxon>Viridiplantae</taxon>
        <taxon>Streptophyta</taxon>
        <taxon>Embryophyta</taxon>
        <taxon>Bryophyta</taxon>
        <taxon>Bryophytina</taxon>
        <taxon>Bryopsida</taxon>
        <taxon>Dicranidae</taxon>
        <taxon>Pseudoditrichales</taxon>
        <taxon>Ditrichaceae</taxon>
        <taxon>Ceratodon</taxon>
    </lineage>
</organism>
<evidence type="ECO:0000259" key="6">
    <source>
        <dbReference type="Pfam" id="PF00462"/>
    </source>
</evidence>
<dbReference type="Gene3D" id="3.40.30.10">
    <property type="entry name" value="Glutaredoxin"/>
    <property type="match status" value="1"/>
</dbReference>
<comment type="caution">
    <text evidence="7">The sequence shown here is derived from an EMBL/GenBank/DDBJ whole genome shotgun (WGS) entry which is preliminary data.</text>
</comment>
<evidence type="ECO:0000256" key="4">
    <source>
        <dbReference type="ARBA" id="ARBA00023157"/>
    </source>
</evidence>
<dbReference type="InterPro" id="IPR036249">
    <property type="entry name" value="Thioredoxin-like_sf"/>
</dbReference>
<dbReference type="PROSITE" id="PS51354">
    <property type="entry name" value="GLUTAREDOXIN_2"/>
    <property type="match status" value="1"/>
</dbReference>
<evidence type="ECO:0000256" key="1">
    <source>
        <dbReference type="ARBA" id="ARBA00007190"/>
    </source>
</evidence>
<dbReference type="PROSITE" id="PS00195">
    <property type="entry name" value="GLUTAREDOXIN_1"/>
    <property type="match status" value="1"/>
</dbReference>
<dbReference type="InterPro" id="IPR011767">
    <property type="entry name" value="GLR_AS"/>
</dbReference>
<dbReference type="GO" id="GO:0034599">
    <property type="term" value="P:cellular response to oxidative stress"/>
    <property type="evidence" value="ECO:0007669"/>
    <property type="project" value="TreeGrafter"/>
</dbReference>
<evidence type="ECO:0000256" key="5">
    <source>
        <dbReference type="ARBA" id="ARBA00023284"/>
    </source>
</evidence>
<dbReference type="InterPro" id="IPR002109">
    <property type="entry name" value="Glutaredoxin"/>
</dbReference>
<evidence type="ECO:0000256" key="3">
    <source>
        <dbReference type="ARBA" id="ARBA00022982"/>
    </source>
</evidence>
<dbReference type="FunFam" id="3.40.30.10:FF:000093">
    <property type="entry name" value="Glutaredoxin 2"/>
    <property type="match status" value="1"/>
</dbReference>
<gene>
    <name evidence="7" type="ORF">KC19_12G141700</name>
</gene>
<keyword evidence="5" id="KW-0676">Redox-active center</keyword>
<dbReference type="CDD" id="cd03419">
    <property type="entry name" value="GRX_GRXh_1_2_like"/>
    <property type="match status" value="1"/>
</dbReference>
<dbReference type="PANTHER" id="PTHR45694">
    <property type="entry name" value="GLUTAREDOXIN 2"/>
    <property type="match status" value="1"/>
</dbReference>
<dbReference type="InterPro" id="IPR014025">
    <property type="entry name" value="Glutaredoxin_subgr"/>
</dbReference>
<evidence type="ECO:0000256" key="2">
    <source>
        <dbReference type="ARBA" id="ARBA00022448"/>
    </source>
</evidence>
<dbReference type="Proteomes" id="UP000822688">
    <property type="component" value="Chromosome 12"/>
</dbReference>
<dbReference type="AlphaFoldDB" id="A0A8T0G8C7"/>
<dbReference type="PRINTS" id="PR00160">
    <property type="entry name" value="GLUTAREDOXIN"/>
</dbReference>
<proteinExistence type="inferred from homology"/>
<evidence type="ECO:0000313" key="8">
    <source>
        <dbReference type="Proteomes" id="UP000822688"/>
    </source>
</evidence>
<dbReference type="PANTHER" id="PTHR45694:SF18">
    <property type="entry name" value="GLUTAREDOXIN-1-RELATED"/>
    <property type="match status" value="1"/>
</dbReference>
<sequence>MARVAAGMSTKASSLASHRLEGSYRPLSVPVLLATNLCTPGRTTSRLQCLAPAALYGRNSALSRPSGIVQLGFSVLQGSGRQQQQQRGYGVARSMAAGAGSDLESSIKETISKEPVVVYSKTYCPYCMRVKKLLGSLGYDFELVELDAGGQPGLQDALERVSGQYTVPNVFIGGKHIGGCDDTVALHSRGQLEPLLQAAGANRN</sequence>
<dbReference type="Pfam" id="PF00462">
    <property type="entry name" value="Glutaredoxin"/>
    <property type="match status" value="1"/>
</dbReference>
<keyword evidence="3" id="KW-0249">Electron transport</keyword>
<evidence type="ECO:0000313" key="7">
    <source>
        <dbReference type="EMBL" id="KAG0555065.1"/>
    </source>
</evidence>
<keyword evidence="8" id="KW-1185">Reference proteome</keyword>
<keyword evidence="2" id="KW-0813">Transport</keyword>